<dbReference type="Proteomes" id="UP000492821">
    <property type="component" value="Unassembled WGS sequence"/>
</dbReference>
<proteinExistence type="predicted"/>
<evidence type="ECO:0000313" key="2">
    <source>
        <dbReference type="WBParaSite" id="Pan_g10110.t1"/>
    </source>
</evidence>
<sequence>MVYVQVFDFDYLSETELEKTRAILIEFLNDPTPDIKYYINHSWGTLYDSTTIENLIERVQINKISFFELFTDIVNKLYTFRDNVWSTKKIELTNMVIGIIKRVDEELAKCGGIEIVEKMFERLSYESLSTLPYYELISKLNARFEGLFQYVHLDETGTVVTNLIKFLKNIDEQIVKYNRIE</sequence>
<keyword evidence="1" id="KW-1185">Reference proteome</keyword>
<accession>A0A7E4ULA7</accession>
<reference evidence="2" key="2">
    <citation type="submission" date="2020-10" db="UniProtKB">
        <authorList>
            <consortium name="WormBaseParasite"/>
        </authorList>
    </citation>
    <scope>IDENTIFICATION</scope>
</reference>
<organism evidence="1 2">
    <name type="scientific">Panagrellus redivivus</name>
    <name type="common">Microworm</name>
    <dbReference type="NCBI Taxonomy" id="6233"/>
    <lineage>
        <taxon>Eukaryota</taxon>
        <taxon>Metazoa</taxon>
        <taxon>Ecdysozoa</taxon>
        <taxon>Nematoda</taxon>
        <taxon>Chromadorea</taxon>
        <taxon>Rhabditida</taxon>
        <taxon>Tylenchina</taxon>
        <taxon>Panagrolaimomorpha</taxon>
        <taxon>Panagrolaimoidea</taxon>
        <taxon>Panagrolaimidae</taxon>
        <taxon>Panagrellus</taxon>
    </lineage>
</organism>
<reference evidence="1" key="1">
    <citation type="journal article" date="2013" name="Genetics">
        <title>The draft genome and transcriptome of Panagrellus redivivus are shaped by the harsh demands of a free-living lifestyle.</title>
        <authorList>
            <person name="Srinivasan J."/>
            <person name="Dillman A.R."/>
            <person name="Macchietto M.G."/>
            <person name="Heikkinen L."/>
            <person name="Lakso M."/>
            <person name="Fracchia K.M."/>
            <person name="Antoshechkin I."/>
            <person name="Mortazavi A."/>
            <person name="Wong G."/>
            <person name="Sternberg P.W."/>
        </authorList>
    </citation>
    <scope>NUCLEOTIDE SEQUENCE [LARGE SCALE GENOMIC DNA]</scope>
    <source>
        <strain evidence="1">MT8872</strain>
    </source>
</reference>
<name>A0A7E4ULA7_PANRE</name>
<dbReference type="AlphaFoldDB" id="A0A7E4ULA7"/>
<dbReference type="WBParaSite" id="Pan_g10110.t1">
    <property type="protein sequence ID" value="Pan_g10110.t1"/>
    <property type="gene ID" value="Pan_g10110"/>
</dbReference>
<evidence type="ECO:0000313" key="1">
    <source>
        <dbReference type="Proteomes" id="UP000492821"/>
    </source>
</evidence>
<protein>
    <submittedName>
        <fullName evidence="2">Phage protein</fullName>
    </submittedName>
</protein>